<dbReference type="EMBL" id="LXQA010140815">
    <property type="protein sequence ID" value="MCI24325.1"/>
    <property type="molecule type" value="Genomic_DNA"/>
</dbReference>
<dbReference type="Proteomes" id="UP000265520">
    <property type="component" value="Unassembled WGS sequence"/>
</dbReference>
<dbReference type="PANTHER" id="PTHR45181:SF8">
    <property type="entry name" value="HEAT SHOCK PROTEIN DNAJ WITH TETRATRICOPEPTIDE REPEAT-CONTAINING PROTEIN"/>
    <property type="match status" value="1"/>
</dbReference>
<reference evidence="1 2" key="1">
    <citation type="journal article" date="2018" name="Front. Plant Sci.">
        <title>Red Clover (Trifolium pratense) and Zigzag Clover (T. medium) - A Picture of Genomic Similarities and Differences.</title>
        <authorList>
            <person name="Dluhosova J."/>
            <person name="Istvanek J."/>
            <person name="Nedelnik J."/>
            <person name="Repkova J."/>
        </authorList>
    </citation>
    <scope>NUCLEOTIDE SEQUENCE [LARGE SCALE GENOMIC DNA]</scope>
    <source>
        <strain evidence="2">cv. 10/8</strain>
        <tissue evidence="1">Leaf</tissue>
    </source>
</reference>
<dbReference type="SUPFAM" id="SSF48452">
    <property type="entry name" value="TPR-like"/>
    <property type="match status" value="1"/>
</dbReference>
<keyword evidence="2" id="KW-1185">Reference proteome</keyword>
<dbReference type="PANTHER" id="PTHR45181">
    <property type="entry name" value="HEAT SHOCK PROTEIN DNAJ WITH TETRATRICOPEPTIDE REPEAT-CONTAINING PROTEIN"/>
    <property type="match status" value="1"/>
</dbReference>
<dbReference type="Gene3D" id="1.25.40.10">
    <property type="entry name" value="Tetratricopeptide repeat domain"/>
    <property type="match status" value="1"/>
</dbReference>
<protein>
    <submittedName>
        <fullName evidence="1">Dentin sialophosphoprotein-like</fullName>
    </submittedName>
</protein>
<evidence type="ECO:0000313" key="2">
    <source>
        <dbReference type="Proteomes" id="UP000265520"/>
    </source>
</evidence>
<dbReference type="AlphaFoldDB" id="A0A392QM11"/>
<proteinExistence type="predicted"/>
<feature type="non-terminal residue" evidence="1">
    <location>
        <position position="1"/>
    </location>
</feature>
<accession>A0A392QM11</accession>
<comment type="caution">
    <text evidence="1">The sequence shown here is derived from an EMBL/GenBank/DDBJ whole genome shotgun (WGS) entry which is preliminary data.</text>
</comment>
<evidence type="ECO:0000313" key="1">
    <source>
        <dbReference type="EMBL" id="MCI24325.1"/>
    </source>
</evidence>
<sequence>GNRAHKAKDLSKAEEFYTKGIDSVPSSERSGCCSKPLLLCYSNRAATRISLGRIREALEDCMMATSLDPTFLKVQMRTAK</sequence>
<dbReference type="InterPro" id="IPR011990">
    <property type="entry name" value="TPR-like_helical_dom_sf"/>
</dbReference>
<name>A0A392QM11_9FABA</name>
<organism evidence="1 2">
    <name type="scientific">Trifolium medium</name>
    <dbReference type="NCBI Taxonomy" id="97028"/>
    <lineage>
        <taxon>Eukaryota</taxon>
        <taxon>Viridiplantae</taxon>
        <taxon>Streptophyta</taxon>
        <taxon>Embryophyta</taxon>
        <taxon>Tracheophyta</taxon>
        <taxon>Spermatophyta</taxon>
        <taxon>Magnoliopsida</taxon>
        <taxon>eudicotyledons</taxon>
        <taxon>Gunneridae</taxon>
        <taxon>Pentapetalae</taxon>
        <taxon>rosids</taxon>
        <taxon>fabids</taxon>
        <taxon>Fabales</taxon>
        <taxon>Fabaceae</taxon>
        <taxon>Papilionoideae</taxon>
        <taxon>50 kb inversion clade</taxon>
        <taxon>NPAAA clade</taxon>
        <taxon>Hologalegina</taxon>
        <taxon>IRL clade</taxon>
        <taxon>Trifolieae</taxon>
        <taxon>Trifolium</taxon>
    </lineage>
</organism>